<organism evidence="2 3">
    <name type="scientific">Actinocrinis puniceicyclus</name>
    <dbReference type="NCBI Taxonomy" id="977794"/>
    <lineage>
        <taxon>Bacteria</taxon>
        <taxon>Bacillati</taxon>
        <taxon>Actinomycetota</taxon>
        <taxon>Actinomycetes</taxon>
        <taxon>Catenulisporales</taxon>
        <taxon>Actinospicaceae</taxon>
        <taxon>Actinocrinis</taxon>
    </lineage>
</organism>
<keyword evidence="1" id="KW-0812">Transmembrane</keyword>
<keyword evidence="1" id="KW-0472">Membrane</keyword>
<keyword evidence="1" id="KW-1133">Transmembrane helix</keyword>
<comment type="caution">
    <text evidence="2">The sequence shown here is derived from an EMBL/GenBank/DDBJ whole genome shotgun (WGS) entry which is preliminary data.</text>
</comment>
<keyword evidence="3" id="KW-1185">Reference proteome</keyword>
<feature type="transmembrane region" description="Helical" evidence="1">
    <location>
        <begin position="33"/>
        <end position="52"/>
    </location>
</feature>
<dbReference type="RefSeq" id="WP_211472081.1">
    <property type="nucleotide sequence ID" value="NZ_JAGSXH010000186.1"/>
</dbReference>
<name>A0A8J7WU18_9ACTN</name>
<reference evidence="2" key="1">
    <citation type="submission" date="2021-04" db="EMBL/GenBank/DDBJ databases">
        <title>Genome based classification of Actinospica acidithermotolerans sp. nov., an actinobacterium isolated from an Indonesian hot spring.</title>
        <authorList>
            <person name="Kusuma A.B."/>
            <person name="Putra K.E."/>
            <person name="Nafisah S."/>
            <person name="Loh J."/>
            <person name="Nouioui I."/>
            <person name="Goodfellow M."/>
        </authorList>
    </citation>
    <scope>NUCLEOTIDE SEQUENCE</scope>
    <source>
        <strain evidence="2">DSM 45618</strain>
    </source>
</reference>
<dbReference type="EMBL" id="JAGSXH010000186">
    <property type="protein sequence ID" value="MBS2966725.1"/>
    <property type="molecule type" value="Genomic_DNA"/>
</dbReference>
<accession>A0A8J7WU18</accession>
<proteinExistence type="predicted"/>
<protein>
    <submittedName>
        <fullName evidence="2">Uncharacterized protein</fullName>
    </submittedName>
</protein>
<evidence type="ECO:0000313" key="3">
    <source>
        <dbReference type="Proteomes" id="UP000677913"/>
    </source>
</evidence>
<gene>
    <name evidence="2" type="ORF">KGA66_27055</name>
</gene>
<evidence type="ECO:0000256" key="1">
    <source>
        <dbReference type="SAM" id="Phobius"/>
    </source>
</evidence>
<dbReference type="AlphaFoldDB" id="A0A8J7WU18"/>
<evidence type="ECO:0000313" key="2">
    <source>
        <dbReference type="EMBL" id="MBS2966725.1"/>
    </source>
</evidence>
<dbReference type="Proteomes" id="UP000677913">
    <property type="component" value="Unassembled WGS sequence"/>
</dbReference>
<sequence length="62" mass="6960">MATVVLIALGLVAALTYWRRLARRGALQLPKDLVTSAVLLGRAVYALVRFYVRFVLGEVRSW</sequence>